<proteinExistence type="predicted"/>
<dbReference type="EMBL" id="BART01021893">
    <property type="protein sequence ID" value="GAH04675.1"/>
    <property type="molecule type" value="Genomic_DNA"/>
</dbReference>
<sequence length="151" mass="16867">MVSDQLMRDTVTTLYTAAVNGTLNSAFSITIPDGYAMELDKVDFFFSAGAVPLDNRGKYFLVDDPDEDADPGHSAEKVIQSTEIQHDGDAGTIWSSITLDCHKTLIVKNPNFISVLDNVPGGNFNMYARIWFDFIKVSKDDAYDLLRQQQY</sequence>
<reference evidence="1" key="1">
    <citation type="journal article" date="2014" name="Front. Microbiol.">
        <title>High frequency of phylogenetically diverse reductive dehalogenase-homologous genes in deep subseafloor sedimentary metagenomes.</title>
        <authorList>
            <person name="Kawai M."/>
            <person name="Futagami T."/>
            <person name="Toyoda A."/>
            <person name="Takaki Y."/>
            <person name="Nishi S."/>
            <person name="Hori S."/>
            <person name="Arai W."/>
            <person name="Tsubouchi T."/>
            <person name="Morono Y."/>
            <person name="Uchiyama I."/>
            <person name="Ito T."/>
            <person name="Fujiyama A."/>
            <person name="Inagaki F."/>
            <person name="Takami H."/>
        </authorList>
    </citation>
    <scope>NUCLEOTIDE SEQUENCE</scope>
    <source>
        <strain evidence="1">Expedition CK06-06</strain>
    </source>
</reference>
<protein>
    <submittedName>
        <fullName evidence="1">Uncharacterized protein</fullName>
    </submittedName>
</protein>
<gene>
    <name evidence="1" type="ORF">S01H4_40242</name>
</gene>
<comment type="caution">
    <text evidence="1">The sequence shown here is derived from an EMBL/GenBank/DDBJ whole genome shotgun (WGS) entry which is preliminary data.</text>
</comment>
<dbReference type="AlphaFoldDB" id="X1D8P9"/>
<evidence type="ECO:0000313" key="1">
    <source>
        <dbReference type="EMBL" id="GAH04675.1"/>
    </source>
</evidence>
<organism evidence="1">
    <name type="scientific">marine sediment metagenome</name>
    <dbReference type="NCBI Taxonomy" id="412755"/>
    <lineage>
        <taxon>unclassified sequences</taxon>
        <taxon>metagenomes</taxon>
        <taxon>ecological metagenomes</taxon>
    </lineage>
</organism>
<name>X1D8P9_9ZZZZ</name>
<accession>X1D8P9</accession>